<name>A0A7Z0I2K6_9RHOB</name>
<dbReference type="RefSeq" id="WP_268839481.1">
    <property type="nucleotide sequence ID" value="NZ_JACBXS010000073.1"/>
</dbReference>
<dbReference type="SUPFAM" id="SSF46689">
    <property type="entry name" value="Homeodomain-like"/>
    <property type="match status" value="1"/>
</dbReference>
<accession>A0A7Z0I2K6</accession>
<organism evidence="4 5">
    <name type="scientific">Rhabdonatronobacter sediminivivens</name>
    <dbReference type="NCBI Taxonomy" id="2743469"/>
    <lineage>
        <taxon>Bacteria</taxon>
        <taxon>Pseudomonadati</taxon>
        <taxon>Pseudomonadota</taxon>
        <taxon>Alphaproteobacteria</taxon>
        <taxon>Rhodobacterales</taxon>
        <taxon>Paracoccaceae</taxon>
        <taxon>Rhabdonatronobacter</taxon>
    </lineage>
</organism>
<evidence type="ECO:0000313" key="5">
    <source>
        <dbReference type="Proteomes" id="UP000529417"/>
    </source>
</evidence>
<dbReference type="GO" id="GO:0003677">
    <property type="term" value="F:DNA binding"/>
    <property type="evidence" value="ECO:0007669"/>
    <property type="project" value="UniProtKB-UniRule"/>
</dbReference>
<evidence type="ECO:0000259" key="3">
    <source>
        <dbReference type="PROSITE" id="PS50977"/>
    </source>
</evidence>
<dbReference type="InterPro" id="IPR036271">
    <property type="entry name" value="Tet_transcr_reg_TetR-rel_C_sf"/>
</dbReference>
<evidence type="ECO:0000313" key="4">
    <source>
        <dbReference type="EMBL" id="NYS26773.1"/>
    </source>
</evidence>
<dbReference type="InterPro" id="IPR023772">
    <property type="entry name" value="DNA-bd_HTH_TetR-type_CS"/>
</dbReference>
<dbReference type="Gene3D" id="1.10.357.10">
    <property type="entry name" value="Tetracycline Repressor, domain 2"/>
    <property type="match status" value="1"/>
</dbReference>
<keyword evidence="5" id="KW-1185">Reference proteome</keyword>
<dbReference type="PANTHER" id="PTHR30328:SF54">
    <property type="entry name" value="HTH-TYPE TRANSCRIPTIONAL REPRESSOR SCO4008"/>
    <property type="match status" value="1"/>
</dbReference>
<dbReference type="EMBL" id="JACBXS010000073">
    <property type="protein sequence ID" value="NYS26773.1"/>
    <property type="molecule type" value="Genomic_DNA"/>
</dbReference>
<feature type="DNA-binding region" description="H-T-H motif" evidence="2">
    <location>
        <begin position="17"/>
        <end position="36"/>
    </location>
</feature>
<dbReference type="Pfam" id="PF17938">
    <property type="entry name" value="TetR_C_29"/>
    <property type="match status" value="1"/>
</dbReference>
<dbReference type="PANTHER" id="PTHR30328">
    <property type="entry name" value="TRANSCRIPTIONAL REPRESSOR"/>
    <property type="match status" value="1"/>
</dbReference>
<keyword evidence="1 2" id="KW-0238">DNA-binding</keyword>
<protein>
    <submittedName>
        <fullName evidence="4">TetR family transcriptional regulator</fullName>
    </submittedName>
</protein>
<gene>
    <name evidence="4" type="ORF">HUK65_17525</name>
</gene>
<dbReference type="InterPro" id="IPR009057">
    <property type="entry name" value="Homeodomain-like_sf"/>
</dbReference>
<reference evidence="4 5" key="1">
    <citation type="journal article" date="2000" name="Arch. Microbiol.">
        <title>Rhodobaca bogoriensis gen. nov. and sp. nov., an alkaliphilic purple nonsulfur bacterium from African Rift Valley soda lakes.</title>
        <authorList>
            <person name="Milford A.D."/>
            <person name="Achenbach L.A."/>
            <person name="Jung D.O."/>
            <person name="Madigan M.T."/>
        </authorList>
    </citation>
    <scope>NUCLEOTIDE SEQUENCE [LARGE SCALE GENOMIC DNA]</scope>
    <source>
        <strain evidence="4 5">2376</strain>
    </source>
</reference>
<dbReference type="AlphaFoldDB" id="A0A7Z0I2K6"/>
<evidence type="ECO:0000256" key="1">
    <source>
        <dbReference type="ARBA" id="ARBA00023125"/>
    </source>
</evidence>
<dbReference type="Proteomes" id="UP000529417">
    <property type="component" value="Unassembled WGS sequence"/>
</dbReference>
<proteinExistence type="predicted"/>
<dbReference type="InterPro" id="IPR001647">
    <property type="entry name" value="HTH_TetR"/>
</dbReference>
<comment type="caution">
    <text evidence="4">The sequence shown here is derived from an EMBL/GenBank/DDBJ whole genome shotgun (WGS) entry which is preliminary data.</text>
</comment>
<feature type="domain" description="HTH tetR-type" evidence="3">
    <location>
        <begin position="1"/>
        <end position="54"/>
    </location>
</feature>
<dbReference type="InterPro" id="IPR041474">
    <property type="entry name" value="NicS_C"/>
</dbReference>
<sequence length="140" mass="15015">MTAATGMFAGHGFTGATVDAIAGSAGVNMRMINHYFGDKCGLYVAVLEELLGELREAELHPIKGPGSATDGLIGIYQTIFDHFGNSPQLVRSLSTENVMFARFLKSSVATPVVASLSLRNIEALLKRGQQDGSIRRKIVF</sequence>
<evidence type="ECO:0000256" key="2">
    <source>
        <dbReference type="PROSITE-ProRule" id="PRU00335"/>
    </source>
</evidence>
<dbReference type="InterPro" id="IPR050109">
    <property type="entry name" value="HTH-type_TetR-like_transc_reg"/>
</dbReference>
<dbReference type="PROSITE" id="PS50977">
    <property type="entry name" value="HTH_TETR_2"/>
    <property type="match status" value="1"/>
</dbReference>
<dbReference type="PROSITE" id="PS01081">
    <property type="entry name" value="HTH_TETR_1"/>
    <property type="match status" value="1"/>
</dbReference>
<dbReference type="Pfam" id="PF00440">
    <property type="entry name" value="TetR_N"/>
    <property type="match status" value="1"/>
</dbReference>
<dbReference type="SUPFAM" id="SSF48498">
    <property type="entry name" value="Tetracyclin repressor-like, C-terminal domain"/>
    <property type="match status" value="1"/>
</dbReference>